<evidence type="ECO:0000256" key="5">
    <source>
        <dbReference type="ARBA" id="ARBA00022844"/>
    </source>
</evidence>
<dbReference type="GO" id="GO:0039617">
    <property type="term" value="C:T=3 icosahedral viral capsid"/>
    <property type="evidence" value="ECO:0007669"/>
    <property type="project" value="UniProtKB-KW"/>
</dbReference>
<protein>
    <recommendedName>
        <fullName evidence="3">Capsid protein</fullName>
    </recommendedName>
</protein>
<keyword evidence="6" id="KW-1142">T=3 icosahedral capsid protein</keyword>
<evidence type="ECO:0000256" key="4">
    <source>
        <dbReference type="ARBA" id="ARBA00022561"/>
    </source>
</evidence>
<evidence type="ECO:0000256" key="3">
    <source>
        <dbReference type="ARBA" id="ARBA00018091"/>
    </source>
</evidence>
<dbReference type="SUPFAM" id="SSF88633">
    <property type="entry name" value="Positive stranded ssRNA viruses"/>
    <property type="match status" value="1"/>
</dbReference>
<keyword evidence="4" id="KW-0167">Capsid protein</keyword>
<evidence type="ECO:0000259" key="8">
    <source>
        <dbReference type="Pfam" id="PF00729"/>
    </source>
</evidence>
<dbReference type="GO" id="GO:0005198">
    <property type="term" value="F:structural molecule activity"/>
    <property type="evidence" value="ECO:0007669"/>
    <property type="project" value="InterPro"/>
</dbReference>
<comment type="similarity">
    <text evidence="2">Belongs to the icosahedral plant coat protein family.</text>
</comment>
<dbReference type="EMBL" id="MW239258">
    <property type="protein sequence ID" value="UGO57222.1"/>
    <property type="molecule type" value="Genomic_RNA"/>
</dbReference>
<dbReference type="InterPro" id="IPR000937">
    <property type="entry name" value="Capsid_prot_S-dom_vir"/>
</dbReference>
<accession>A0A8K1U255</accession>
<dbReference type="Gene3D" id="2.60.120.20">
    <property type="match status" value="1"/>
</dbReference>
<sequence length="389" mass="41374">MNTIAELHRHGGGGIEMNLMQRLDASRQQPKRTTKRKAQQQPRAAPAPKRQKTNLGGSVARPQKFAAAAYSSGQHTGEAKVFRSGKDSCRIVHRELLGSIAGSAGFVIQRAIALNPGLAASFPWLSTQAQAWERYRFNKLRFCYFTRTGSDVPGSFMMAPDYDAADPAPISEAVASSYQDCEEDAPWKDITCSLPQRSLMGDMREKTIRSGQLQPNQDIKTYDAGNLFACTVDGTTVGWGKLWVEYDVTLFQPQVPSGGFQGSGTLDADSNLTSATPFGGAVDQESTGPISVRAVNQVVSISGAQIGQEILVTSTQTGTGITAVAYGSATGMTFKTNLSSVIAASGNSASTNQTFVITAPIATFTLTNTVTTLATSRVIVTALAPAPNF</sequence>
<feature type="region of interest" description="Disordered" evidence="7">
    <location>
        <begin position="25"/>
        <end position="57"/>
    </location>
</feature>
<dbReference type="InterPro" id="IPR029053">
    <property type="entry name" value="Viral_coat"/>
</dbReference>
<evidence type="ECO:0000313" key="9">
    <source>
        <dbReference type="EMBL" id="UGO57222.1"/>
    </source>
</evidence>
<organism evidence="9">
    <name type="scientific">Riboviria sp</name>
    <dbReference type="NCBI Taxonomy" id="2585031"/>
    <lineage>
        <taxon>Viruses</taxon>
        <taxon>Riboviria</taxon>
    </lineage>
</organism>
<reference evidence="9" key="1">
    <citation type="submission" date="2020-11" db="EMBL/GenBank/DDBJ databases">
        <title>RNA virus dark matter in the feces of wild birds.</title>
        <authorList>
            <person name="Lu X."/>
            <person name="Yang X.S."/>
            <person name="Zhang W."/>
        </authorList>
    </citation>
    <scope>NUCLEOTIDE SEQUENCE</scope>
    <source>
        <strain evidence="9">Grey-backedThrush105con29</strain>
    </source>
</reference>
<evidence type="ECO:0000256" key="7">
    <source>
        <dbReference type="SAM" id="MobiDB-lite"/>
    </source>
</evidence>
<proteinExistence type="inferred from homology"/>
<feature type="compositionally biased region" description="Basic residues" evidence="7">
    <location>
        <begin position="29"/>
        <end position="38"/>
    </location>
</feature>
<dbReference type="Pfam" id="PF00729">
    <property type="entry name" value="Viral_coat"/>
    <property type="match status" value="1"/>
</dbReference>
<feature type="compositionally biased region" description="Low complexity" evidence="7">
    <location>
        <begin position="39"/>
        <end position="48"/>
    </location>
</feature>
<evidence type="ECO:0000256" key="1">
    <source>
        <dbReference type="ARBA" id="ARBA00004328"/>
    </source>
</evidence>
<comment type="subcellular location">
    <subcellularLocation>
        <location evidence="1">Virion</location>
    </subcellularLocation>
</comment>
<feature type="domain" description="Icosahedral viral capsid protein S" evidence="8">
    <location>
        <begin position="82"/>
        <end position="254"/>
    </location>
</feature>
<name>A0A8K1U255_9VIRU</name>
<evidence type="ECO:0000256" key="2">
    <source>
        <dbReference type="ARBA" id="ARBA00007446"/>
    </source>
</evidence>
<evidence type="ECO:0000256" key="6">
    <source>
        <dbReference type="ARBA" id="ARBA00023060"/>
    </source>
</evidence>
<keyword evidence="5" id="KW-0946">Virion</keyword>